<dbReference type="Gene3D" id="2.60.120.10">
    <property type="entry name" value="Jelly Rolls"/>
    <property type="match status" value="1"/>
</dbReference>
<dbReference type="InterPro" id="IPR011051">
    <property type="entry name" value="RmlC_Cupin_sf"/>
</dbReference>
<protein>
    <recommendedName>
        <fullName evidence="3">ChrR Cupin-like domain protein</fullName>
    </recommendedName>
</protein>
<dbReference type="AlphaFoldDB" id="A0A1E3GUR7"/>
<dbReference type="PATRIC" id="fig|291169.3.peg.647"/>
<gene>
    <name evidence="1" type="ORF">A9E74_00645</name>
</gene>
<dbReference type="SUPFAM" id="SSF51182">
    <property type="entry name" value="RmlC-like cupins"/>
    <property type="match status" value="1"/>
</dbReference>
<keyword evidence="2" id="KW-1185">Reference proteome</keyword>
<accession>A0A1E3GUR7</accession>
<evidence type="ECO:0000313" key="1">
    <source>
        <dbReference type="EMBL" id="ODN67809.1"/>
    </source>
</evidence>
<evidence type="ECO:0000313" key="2">
    <source>
        <dbReference type="Proteomes" id="UP000094379"/>
    </source>
</evidence>
<dbReference type="RefSeq" id="WP_069295205.1">
    <property type="nucleotide sequence ID" value="NZ_MCRI01000003.1"/>
</dbReference>
<reference evidence="1 2" key="1">
    <citation type="submission" date="2016-07" db="EMBL/GenBank/DDBJ databases">
        <title>Draft Genome Sequence of Methylophaga muralis Bur 1.</title>
        <authorList>
            <person name="Vasilenko O.V."/>
            <person name="Doronina N.V."/>
            <person name="Shmareva M.N."/>
            <person name="Tarlachkov S.V."/>
            <person name="Mustakhimov I."/>
            <person name="Trotsenko Y.A."/>
        </authorList>
    </citation>
    <scope>NUCLEOTIDE SEQUENCE [LARGE SCALE GENOMIC DNA]</scope>
    <source>
        <strain evidence="1 2">Bur 1</strain>
    </source>
</reference>
<evidence type="ECO:0008006" key="3">
    <source>
        <dbReference type="Google" id="ProtNLM"/>
    </source>
</evidence>
<organism evidence="1 2">
    <name type="scientific">Methylophaga muralis</name>
    <dbReference type="NCBI Taxonomy" id="291169"/>
    <lineage>
        <taxon>Bacteria</taxon>
        <taxon>Pseudomonadati</taxon>
        <taxon>Pseudomonadota</taxon>
        <taxon>Gammaproteobacteria</taxon>
        <taxon>Thiotrichales</taxon>
        <taxon>Piscirickettsiaceae</taxon>
        <taxon>Methylophaga</taxon>
    </lineage>
</organism>
<dbReference type="STRING" id="291169.A9E74_00645"/>
<dbReference type="EMBL" id="MCRI01000003">
    <property type="protein sequence ID" value="ODN67809.1"/>
    <property type="molecule type" value="Genomic_DNA"/>
</dbReference>
<dbReference type="InterPro" id="IPR014710">
    <property type="entry name" value="RmlC-like_jellyroll"/>
</dbReference>
<name>A0A1E3GUR7_9GAMM</name>
<comment type="caution">
    <text evidence="1">The sequence shown here is derived from an EMBL/GenBank/DDBJ whole genome shotgun (WGS) entry which is preliminary data.</text>
</comment>
<sequence length="149" mass="17117">MSKYIFDDTHINWQKFGEFDNFRYCILDIDQANKVIDVIFKFAANDPIFLHRHCALNHTFVIHGEHHLYHANGELKEIRPVGSYKTSPADITPHRESGGDEGTIVLFSIRGTEGVMYEILDDDQNILAALGMQDFINLYEMNNQLVETA</sequence>
<proteinExistence type="predicted"/>
<dbReference type="Proteomes" id="UP000094379">
    <property type="component" value="Unassembled WGS sequence"/>
</dbReference>